<evidence type="ECO:0000313" key="2">
    <source>
        <dbReference type="EMBL" id="KAF2125443.1"/>
    </source>
</evidence>
<accession>A0A6A6A2N5</accession>
<sequence length="269" mass="30428">MFKIRVRTPSPVSRLASPSSPDQDFPTQTGCRPDWTLPSDVVLENHFQPKFIALLRASTFDRTGKCFCALVIATANDLLSTDLTTRFPTSVRDFFTVLHAFCSSPGIHAFLRSFTRYDNMQGHLGAHAVYITQWTFARWLQSFSEQCVDPEPQQARHNSPEAADLPRIRPWERFKYAVRHILNDKQGRLWVERLYREEHGRPRIMSVYKTEDGTSRLDSVIQRGLSLADPGGKRRWSARWREAHPSAAGGGGADADADAQGSVRDIVEA</sequence>
<feature type="region of interest" description="Disordered" evidence="1">
    <location>
        <begin position="1"/>
        <end position="29"/>
    </location>
</feature>
<feature type="region of interest" description="Disordered" evidence="1">
    <location>
        <begin position="229"/>
        <end position="269"/>
    </location>
</feature>
<dbReference type="EMBL" id="ML977516">
    <property type="protein sequence ID" value="KAF2125443.1"/>
    <property type="molecule type" value="Genomic_DNA"/>
</dbReference>
<dbReference type="GeneID" id="54402354"/>
<organism evidence="2 3">
    <name type="scientific">Dothidotthia symphoricarpi CBS 119687</name>
    <dbReference type="NCBI Taxonomy" id="1392245"/>
    <lineage>
        <taxon>Eukaryota</taxon>
        <taxon>Fungi</taxon>
        <taxon>Dikarya</taxon>
        <taxon>Ascomycota</taxon>
        <taxon>Pezizomycotina</taxon>
        <taxon>Dothideomycetes</taxon>
        <taxon>Pleosporomycetidae</taxon>
        <taxon>Pleosporales</taxon>
        <taxon>Dothidotthiaceae</taxon>
        <taxon>Dothidotthia</taxon>
    </lineage>
</organism>
<evidence type="ECO:0000256" key="1">
    <source>
        <dbReference type="SAM" id="MobiDB-lite"/>
    </source>
</evidence>
<dbReference type="RefSeq" id="XP_033519835.1">
    <property type="nucleotide sequence ID" value="XM_033661922.1"/>
</dbReference>
<proteinExistence type="predicted"/>
<gene>
    <name evidence="2" type="ORF">P153DRAFT_113098</name>
</gene>
<name>A0A6A6A2N5_9PLEO</name>
<keyword evidence="3" id="KW-1185">Reference proteome</keyword>
<protein>
    <submittedName>
        <fullName evidence="2">Uncharacterized protein</fullName>
    </submittedName>
</protein>
<reference evidence="2" key="1">
    <citation type="journal article" date="2020" name="Stud. Mycol.">
        <title>101 Dothideomycetes genomes: a test case for predicting lifestyles and emergence of pathogens.</title>
        <authorList>
            <person name="Haridas S."/>
            <person name="Albert R."/>
            <person name="Binder M."/>
            <person name="Bloem J."/>
            <person name="Labutti K."/>
            <person name="Salamov A."/>
            <person name="Andreopoulos B."/>
            <person name="Baker S."/>
            <person name="Barry K."/>
            <person name="Bills G."/>
            <person name="Bluhm B."/>
            <person name="Cannon C."/>
            <person name="Castanera R."/>
            <person name="Culley D."/>
            <person name="Daum C."/>
            <person name="Ezra D."/>
            <person name="Gonzalez J."/>
            <person name="Henrissat B."/>
            <person name="Kuo A."/>
            <person name="Liang C."/>
            <person name="Lipzen A."/>
            <person name="Lutzoni F."/>
            <person name="Magnuson J."/>
            <person name="Mondo S."/>
            <person name="Nolan M."/>
            <person name="Ohm R."/>
            <person name="Pangilinan J."/>
            <person name="Park H.-J."/>
            <person name="Ramirez L."/>
            <person name="Alfaro M."/>
            <person name="Sun H."/>
            <person name="Tritt A."/>
            <person name="Yoshinaga Y."/>
            <person name="Zwiers L.-H."/>
            <person name="Turgeon B."/>
            <person name="Goodwin S."/>
            <person name="Spatafora J."/>
            <person name="Crous P."/>
            <person name="Grigoriev I."/>
        </authorList>
    </citation>
    <scope>NUCLEOTIDE SEQUENCE</scope>
    <source>
        <strain evidence="2">CBS 119687</strain>
    </source>
</reference>
<dbReference type="AlphaFoldDB" id="A0A6A6A2N5"/>
<evidence type="ECO:0000313" key="3">
    <source>
        <dbReference type="Proteomes" id="UP000799771"/>
    </source>
</evidence>
<dbReference type="Proteomes" id="UP000799771">
    <property type="component" value="Unassembled WGS sequence"/>
</dbReference>
<feature type="compositionally biased region" description="Polar residues" evidence="1">
    <location>
        <begin position="16"/>
        <end position="29"/>
    </location>
</feature>